<dbReference type="Proteomes" id="UP001138500">
    <property type="component" value="Unassembled WGS sequence"/>
</dbReference>
<dbReference type="PANTHER" id="PTHR13353">
    <property type="entry name" value="TRANSMEMBRANE PROTEIN 19"/>
    <property type="match status" value="1"/>
</dbReference>
<dbReference type="AlphaFoldDB" id="A0A9W7SHN0"/>
<comment type="similarity">
    <text evidence="2">Belongs to the TMEM19 family.</text>
</comment>
<keyword evidence="9" id="KW-1185">Reference proteome</keyword>
<evidence type="ECO:0000256" key="6">
    <source>
        <dbReference type="SAM" id="MobiDB-lite"/>
    </source>
</evidence>
<feature type="region of interest" description="Disordered" evidence="6">
    <location>
        <begin position="1"/>
        <end position="24"/>
    </location>
</feature>
<evidence type="ECO:0000256" key="4">
    <source>
        <dbReference type="ARBA" id="ARBA00022989"/>
    </source>
</evidence>
<evidence type="ECO:0000313" key="9">
    <source>
        <dbReference type="Proteomes" id="UP001138500"/>
    </source>
</evidence>
<sequence>FGARDPGARRAVPHHGAGEAGAAGHQRGVTVDGLLYGLVGGGLVTVMAGVALRVLPPYGGMGLPVGCLLTLMGLVGSLLDSVLGATVQATVVDRGSGRVVEGAGGTRVKVVEGGSRVVEGRDWLTNNGVNFVMAFLTSLLAMGSAYVLGLGL</sequence>
<comment type="caution">
    <text evidence="8">The sequence shown here is derived from an EMBL/GenBank/DDBJ whole genome shotgun (WGS) entry which is preliminary data.</text>
</comment>
<organism evidence="8 9">
    <name type="scientific">Teratosphaeria destructans</name>
    <dbReference type="NCBI Taxonomy" id="418781"/>
    <lineage>
        <taxon>Eukaryota</taxon>
        <taxon>Fungi</taxon>
        <taxon>Dikarya</taxon>
        <taxon>Ascomycota</taxon>
        <taxon>Pezizomycotina</taxon>
        <taxon>Dothideomycetes</taxon>
        <taxon>Dothideomycetidae</taxon>
        <taxon>Mycosphaerellales</taxon>
        <taxon>Teratosphaeriaceae</taxon>
        <taxon>Teratosphaeria</taxon>
    </lineage>
</organism>
<accession>A0A9W7SHN0</accession>
<dbReference type="GO" id="GO:0016020">
    <property type="term" value="C:membrane"/>
    <property type="evidence" value="ECO:0007669"/>
    <property type="project" value="UniProtKB-SubCell"/>
</dbReference>
<comment type="subcellular location">
    <subcellularLocation>
        <location evidence="1">Membrane</location>
        <topology evidence="1">Multi-pass membrane protein</topology>
    </subcellularLocation>
</comment>
<dbReference type="InterPro" id="IPR002794">
    <property type="entry name" value="DUF92_TMEM19"/>
</dbReference>
<evidence type="ECO:0000256" key="7">
    <source>
        <dbReference type="SAM" id="Phobius"/>
    </source>
</evidence>
<feature type="transmembrane region" description="Helical" evidence="7">
    <location>
        <begin position="131"/>
        <end position="151"/>
    </location>
</feature>
<dbReference type="PANTHER" id="PTHR13353:SF5">
    <property type="entry name" value="TRANSMEMBRANE PROTEIN 19"/>
    <property type="match status" value="1"/>
</dbReference>
<feature type="transmembrane region" description="Helical" evidence="7">
    <location>
        <begin position="34"/>
        <end position="55"/>
    </location>
</feature>
<dbReference type="OrthoDB" id="15001at2759"/>
<gene>
    <name evidence="8" type="ORF">Tdes44962_MAKER06362</name>
</gene>
<keyword evidence="5 7" id="KW-0472">Membrane</keyword>
<evidence type="ECO:0000256" key="1">
    <source>
        <dbReference type="ARBA" id="ARBA00004141"/>
    </source>
</evidence>
<keyword evidence="3 7" id="KW-0812">Transmembrane</keyword>
<name>A0A9W7SHN0_9PEZI</name>
<evidence type="ECO:0000256" key="5">
    <source>
        <dbReference type="ARBA" id="ARBA00023136"/>
    </source>
</evidence>
<feature type="non-terminal residue" evidence="8">
    <location>
        <position position="1"/>
    </location>
</feature>
<proteinExistence type="inferred from homology"/>
<evidence type="ECO:0000313" key="8">
    <source>
        <dbReference type="EMBL" id="KAH9807846.1"/>
    </source>
</evidence>
<evidence type="ECO:0000256" key="2">
    <source>
        <dbReference type="ARBA" id="ARBA00009012"/>
    </source>
</evidence>
<dbReference type="Pfam" id="PF01940">
    <property type="entry name" value="DUF92"/>
    <property type="match status" value="1"/>
</dbReference>
<feature type="transmembrane region" description="Helical" evidence="7">
    <location>
        <begin position="62"/>
        <end position="79"/>
    </location>
</feature>
<reference evidence="8 9" key="2">
    <citation type="journal article" date="2021" name="Curr. Genet.">
        <title>Genetic response to nitrogen starvation in the aggressive Eucalyptus foliar pathogen Teratosphaeria destructans.</title>
        <authorList>
            <person name="Havenga M."/>
            <person name="Wingfield B.D."/>
            <person name="Wingfield M.J."/>
            <person name="Dreyer L.L."/>
            <person name="Roets F."/>
            <person name="Aylward J."/>
        </authorList>
    </citation>
    <scope>NUCLEOTIDE SEQUENCE [LARGE SCALE GENOMIC DNA]</scope>
    <source>
        <strain evidence="8">CMW44962</strain>
    </source>
</reference>
<evidence type="ECO:0000256" key="3">
    <source>
        <dbReference type="ARBA" id="ARBA00022692"/>
    </source>
</evidence>
<keyword evidence="4 7" id="KW-1133">Transmembrane helix</keyword>
<reference evidence="8 9" key="1">
    <citation type="journal article" date="2018" name="IMA Fungus">
        <title>IMA Genome-F 10: Nine draft genome sequences of Claviceps purpurea s.lat., including C. arundinis, C. humidiphila, and C. cf. spartinae, pseudomolecules for the pitch canker pathogen Fusarium circinatum, draft genome of Davidsoniella eucalypti, Grosmannia galeiformis, Quambalaria eucalypti, and Teratosphaeria destructans.</title>
        <authorList>
            <person name="Wingfield B.D."/>
            <person name="Liu M."/>
            <person name="Nguyen H.D."/>
            <person name="Lane F.A."/>
            <person name="Morgan S.W."/>
            <person name="De Vos L."/>
            <person name="Wilken P.M."/>
            <person name="Duong T.A."/>
            <person name="Aylward J."/>
            <person name="Coetzee M.P."/>
            <person name="Dadej K."/>
            <person name="De Beer Z.W."/>
            <person name="Findlay W."/>
            <person name="Havenga M."/>
            <person name="Kolarik M."/>
            <person name="Menzies J.G."/>
            <person name="Naidoo K."/>
            <person name="Pochopski O."/>
            <person name="Shoukouhi P."/>
            <person name="Santana Q.C."/>
            <person name="Seifert K.A."/>
            <person name="Soal N."/>
            <person name="Steenkamp E.T."/>
            <person name="Tatham C.T."/>
            <person name="van der Nest M.A."/>
            <person name="Wingfield M.J."/>
        </authorList>
    </citation>
    <scope>NUCLEOTIDE SEQUENCE [LARGE SCALE GENOMIC DNA]</scope>
    <source>
        <strain evidence="8">CMW44962</strain>
    </source>
</reference>
<protein>
    <submittedName>
        <fullName evidence="8">Protein PGR-like</fullName>
    </submittedName>
</protein>
<dbReference type="EMBL" id="RIBY02002622">
    <property type="protein sequence ID" value="KAH9807846.1"/>
    <property type="molecule type" value="Genomic_DNA"/>
</dbReference>